<proteinExistence type="predicted"/>
<gene>
    <name evidence="3 5" type="primary">col-55</name>
    <name evidence="3" type="ORF">CELE_T05E7.2</name>
    <name evidence="5" type="ORF">T05E7.2</name>
</gene>
<dbReference type="Proteomes" id="UP000001940">
    <property type="component" value="Chromosome I"/>
</dbReference>
<dbReference type="HOGENOM" id="CLU_1321949_0_0_1"/>
<dbReference type="CTD" id="188127"/>
<dbReference type="AlphaFoldDB" id="O01860"/>
<protein>
    <submittedName>
        <fullName evidence="3">Collagen triple helix repeat protein</fullName>
    </submittedName>
</protein>
<dbReference type="UCSC" id="T05E7.2">
    <property type="organism name" value="c. elegans"/>
</dbReference>
<dbReference type="KEGG" id="cel:CELE_T05E7.2"/>
<dbReference type="AGR" id="WB:WBGene00000632"/>
<feature type="compositionally biased region" description="Low complexity" evidence="2">
    <location>
        <begin position="100"/>
        <end position="127"/>
    </location>
</feature>
<sequence length="154" mass="15614">MDTMTEFKFNEQQAWNSMVKPIDVFGRIKRRANTRQAQCNCESQSQGCPAGPPGPPGQPGAQGEQGHVEVSGQPGAPRPQGPAGGPGQPVQSGGSGASGAPGQPGQAGAQGTPGAPGNSGSPGGDAAHCPCPSRSVVVRKHRKVFRKRVDKVSA</sequence>
<evidence type="ECO:0000313" key="4">
    <source>
        <dbReference type="Proteomes" id="UP000001940"/>
    </source>
</evidence>
<organism evidence="3 4">
    <name type="scientific">Caenorhabditis elegans</name>
    <dbReference type="NCBI Taxonomy" id="6239"/>
    <lineage>
        <taxon>Eukaryota</taxon>
        <taxon>Metazoa</taxon>
        <taxon>Ecdysozoa</taxon>
        <taxon>Nematoda</taxon>
        <taxon>Chromadorea</taxon>
        <taxon>Rhabditida</taxon>
        <taxon>Rhabditina</taxon>
        <taxon>Rhabditomorpha</taxon>
        <taxon>Rhabditoidea</taxon>
        <taxon>Rhabditidae</taxon>
        <taxon>Peloderinae</taxon>
        <taxon>Caenorhabditis</taxon>
    </lineage>
</organism>
<dbReference type="GeneID" id="188127"/>
<dbReference type="InParanoid" id="O01860"/>
<dbReference type="GO" id="GO:0005581">
    <property type="term" value="C:collagen trimer"/>
    <property type="evidence" value="ECO:0007669"/>
    <property type="project" value="UniProtKB-KW"/>
</dbReference>
<evidence type="ECO:0000313" key="3">
    <source>
        <dbReference type="EMBL" id="CCD73361.2"/>
    </source>
</evidence>
<dbReference type="Bgee" id="WBGene00000632">
    <property type="expression patterns" value="Expressed in larva"/>
</dbReference>
<name>O01860_CAEEL</name>
<dbReference type="eggNOG" id="KOG3544">
    <property type="taxonomic scope" value="Eukaryota"/>
</dbReference>
<dbReference type="PANTHER" id="PTHR24637:SF313">
    <property type="entry name" value="COLLAGEN TRIPLE HELIX REPEAT PROTEIN-RELATED"/>
    <property type="match status" value="1"/>
</dbReference>
<dbReference type="EMBL" id="BX284601">
    <property type="protein sequence ID" value="CCD73361.2"/>
    <property type="molecule type" value="Genomic_DNA"/>
</dbReference>
<evidence type="ECO:0000256" key="2">
    <source>
        <dbReference type="SAM" id="MobiDB-lite"/>
    </source>
</evidence>
<evidence type="ECO:0000256" key="1">
    <source>
        <dbReference type="ARBA" id="ARBA00022737"/>
    </source>
</evidence>
<dbReference type="PANTHER" id="PTHR24637">
    <property type="entry name" value="COLLAGEN"/>
    <property type="match status" value="1"/>
</dbReference>
<keyword evidence="3" id="KW-0176">Collagen</keyword>
<dbReference type="RefSeq" id="NP_491786.2">
    <property type="nucleotide sequence ID" value="NM_059385.2"/>
</dbReference>
<accession>O01860</accession>
<dbReference type="WormBase" id="T05E7.2">
    <property type="protein sequence ID" value="CE52936"/>
    <property type="gene ID" value="WBGene00000632"/>
    <property type="gene designation" value="col-55"/>
</dbReference>
<dbReference type="PIR" id="T15245">
    <property type="entry name" value="T15245"/>
</dbReference>
<dbReference type="STRING" id="6239.T05E7.2.1"/>
<evidence type="ECO:0000313" key="5">
    <source>
        <dbReference type="WormBase" id="T05E7.2"/>
    </source>
</evidence>
<keyword evidence="4" id="KW-1185">Reference proteome</keyword>
<keyword evidence="1" id="KW-0677">Repeat</keyword>
<reference evidence="3 4" key="1">
    <citation type="journal article" date="1998" name="Science">
        <title>Genome sequence of the nematode C. elegans: a platform for investigating biology.</title>
        <authorList>
            <consortium name="The C. elegans sequencing consortium"/>
            <person name="Sulson J.E."/>
            <person name="Waterston R."/>
        </authorList>
    </citation>
    <scope>NUCLEOTIDE SEQUENCE [LARGE SCALE GENOMIC DNA]</scope>
    <source>
        <strain evidence="3 4">Bristol N2</strain>
    </source>
</reference>
<dbReference type="PaxDb" id="6239-T05E7.2"/>
<feature type="compositionally biased region" description="Polar residues" evidence="2">
    <location>
        <begin position="34"/>
        <end position="45"/>
    </location>
</feature>
<feature type="compositionally biased region" description="Low complexity" evidence="2">
    <location>
        <begin position="59"/>
        <end position="75"/>
    </location>
</feature>
<dbReference type="SMR" id="O01860"/>
<feature type="compositionally biased region" description="Gly residues" evidence="2">
    <location>
        <begin position="82"/>
        <end position="99"/>
    </location>
</feature>
<feature type="region of interest" description="Disordered" evidence="2">
    <location>
        <begin position="33"/>
        <end position="136"/>
    </location>
</feature>